<evidence type="ECO:0000313" key="2">
    <source>
        <dbReference type="Proteomes" id="UP001352263"/>
    </source>
</evidence>
<organism evidence="1 2">
    <name type="scientific">Noviherbaspirillum album</name>
    <dbReference type="NCBI Taxonomy" id="3080276"/>
    <lineage>
        <taxon>Bacteria</taxon>
        <taxon>Pseudomonadati</taxon>
        <taxon>Pseudomonadota</taxon>
        <taxon>Betaproteobacteria</taxon>
        <taxon>Burkholderiales</taxon>
        <taxon>Oxalobacteraceae</taxon>
        <taxon>Noviherbaspirillum</taxon>
    </lineage>
</organism>
<sequence length="152" mass="15897">MKTRTTITIDGAAYELSDEFLSHVLELAVEGGCSYWADASGESADKAGGNEGIRDFDLTDYVEHDGDADDGDAPLYTSATFLASKDPAQGGTLDLQGVADAIERIVGGDAEVPEGIREIISVAVEDGDASDIDTEAADCIVQIGLFDEVVYG</sequence>
<dbReference type="EMBL" id="JAWIIV010000009">
    <property type="protein sequence ID" value="MEC4720032.1"/>
    <property type="molecule type" value="Genomic_DNA"/>
</dbReference>
<evidence type="ECO:0000313" key="1">
    <source>
        <dbReference type="EMBL" id="MEC4720032.1"/>
    </source>
</evidence>
<protein>
    <recommendedName>
        <fullName evidence="3">Bacteriophage protein</fullName>
    </recommendedName>
</protein>
<keyword evidence="2" id="KW-1185">Reference proteome</keyword>
<dbReference type="Proteomes" id="UP001352263">
    <property type="component" value="Unassembled WGS sequence"/>
</dbReference>
<proteinExistence type="predicted"/>
<accession>A0ABU6J8Q4</accession>
<evidence type="ECO:0008006" key="3">
    <source>
        <dbReference type="Google" id="ProtNLM"/>
    </source>
</evidence>
<comment type="caution">
    <text evidence="1">The sequence shown here is derived from an EMBL/GenBank/DDBJ whole genome shotgun (WGS) entry which is preliminary data.</text>
</comment>
<reference evidence="1 2" key="1">
    <citation type="submission" date="2023-10" db="EMBL/GenBank/DDBJ databases">
        <title>Noviherbaspirillum sp. CPCC 100848 genome assembly.</title>
        <authorList>
            <person name="Li X.Y."/>
            <person name="Fang X.M."/>
        </authorList>
    </citation>
    <scope>NUCLEOTIDE SEQUENCE [LARGE SCALE GENOMIC DNA]</scope>
    <source>
        <strain evidence="1 2">CPCC 100848</strain>
    </source>
</reference>
<dbReference type="RefSeq" id="WP_326506747.1">
    <property type="nucleotide sequence ID" value="NZ_JAWIIV010000009.1"/>
</dbReference>
<gene>
    <name evidence="1" type="ORF">RY831_12790</name>
</gene>
<name>A0ABU6J8Q4_9BURK</name>